<dbReference type="AlphaFoldDB" id="A0A108GH98"/>
<dbReference type="InterPro" id="IPR050397">
    <property type="entry name" value="Env_Response_Regulators"/>
</dbReference>
<dbReference type="EMBL" id="QTPM01000025">
    <property type="protein sequence ID" value="RQY89480.1"/>
    <property type="molecule type" value="Genomic_DNA"/>
</dbReference>
<dbReference type="GO" id="GO:0005829">
    <property type="term" value="C:cytosol"/>
    <property type="evidence" value="ECO:0007669"/>
    <property type="project" value="TreeGrafter"/>
</dbReference>
<name>A0A108GH98_9BURK</name>
<dbReference type="InterPro" id="IPR000595">
    <property type="entry name" value="cNMP-bd_dom"/>
</dbReference>
<dbReference type="GO" id="GO:0003700">
    <property type="term" value="F:DNA-binding transcription factor activity"/>
    <property type="evidence" value="ECO:0007669"/>
    <property type="project" value="TreeGrafter"/>
</dbReference>
<dbReference type="CDD" id="cd00038">
    <property type="entry name" value="CAP_ED"/>
    <property type="match status" value="1"/>
</dbReference>
<dbReference type="EMBL" id="LPHB01000056">
    <property type="protein sequence ID" value="KWA59015.1"/>
    <property type="molecule type" value="Genomic_DNA"/>
</dbReference>
<dbReference type="SUPFAM" id="SSF51206">
    <property type="entry name" value="cAMP-binding domain-like"/>
    <property type="match status" value="1"/>
</dbReference>
<evidence type="ECO:0000313" key="7">
    <source>
        <dbReference type="Proteomes" id="UP000068603"/>
    </source>
</evidence>
<proteinExistence type="predicted"/>
<dbReference type="InterPro" id="IPR036390">
    <property type="entry name" value="WH_DNA-bd_sf"/>
</dbReference>
<evidence type="ECO:0000256" key="3">
    <source>
        <dbReference type="ARBA" id="ARBA00023163"/>
    </source>
</evidence>
<evidence type="ECO:0000313" key="6">
    <source>
        <dbReference type="EMBL" id="RQY89480.1"/>
    </source>
</evidence>
<reference evidence="5 7" key="1">
    <citation type="submission" date="2015-11" db="EMBL/GenBank/DDBJ databases">
        <title>Expanding the genomic diversity of Burkholderia species for the development of highly accurate diagnostics.</title>
        <authorList>
            <person name="Sahl J."/>
            <person name="Keim P."/>
            <person name="Wagner D."/>
        </authorList>
    </citation>
    <scope>NUCLEOTIDE SEQUENCE [LARGE SCALE GENOMIC DNA]</scope>
    <source>
        <strain evidence="5 7">MSMB1960WGS</strain>
    </source>
</reference>
<feature type="domain" description="HTH crp-type" evidence="4">
    <location>
        <begin position="146"/>
        <end position="212"/>
    </location>
</feature>
<dbReference type="InterPro" id="IPR014710">
    <property type="entry name" value="RmlC-like_jellyroll"/>
</dbReference>
<sequence>MLHLQSCHWSNAILDALPEDSIRRLAPHLELVRVKPGLLDRVGEPARYMHFPTTAMLSVLHLMEDGAMVEVAVVGREGLIGLSALIGGSAISNRFEVRIGGMAYRVSSCVMRSEFERSPATYRLLLNYCQAAMVQISRSALCNRHHSVSEQLIRWLLLAHDRIDGDELAVTQQTIANMLGVRREGVTEAAGCLQEAGLIRQRRGRITLLDRDGLERHACECYDMIRSAYRGLLGAQESASVTPFRARTPEASRVRPAHGA</sequence>
<dbReference type="InterPro" id="IPR018490">
    <property type="entry name" value="cNMP-bd_dom_sf"/>
</dbReference>
<gene>
    <name evidence="6" type="ORF">DF017_20025</name>
    <name evidence="5" type="ORF">WT44_23085</name>
</gene>
<accession>A0A108GH98</accession>
<dbReference type="PROSITE" id="PS51063">
    <property type="entry name" value="HTH_CRP_2"/>
    <property type="match status" value="1"/>
</dbReference>
<dbReference type="GO" id="GO:0003677">
    <property type="term" value="F:DNA binding"/>
    <property type="evidence" value="ECO:0007669"/>
    <property type="project" value="UniProtKB-KW"/>
</dbReference>
<dbReference type="Pfam" id="PF13545">
    <property type="entry name" value="HTH_Crp_2"/>
    <property type="match status" value="1"/>
</dbReference>
<dbReference type="Gene3D" id="2.60.120.10">
    <property type="entry name" value="Jelly Rolls"/>
    <property type="match status" value="1"/>
</dbReference>
<dbReference type="Proteomes" id="UP000068603">
    <property type="component" value="Unassembled WGS sequence"/>
</dbReference>
<dbReference type="InterPro" id="IPR012318">
    <property type="entry name" value="HTH_CRP"/>
</dbReference>
<evidence type="ECO:0000259" key="4">
    <source>
        <dbReference type="PROSITE" id="PS51063"/>
    </source>
</evidence>
<keyword evidence="2" id="KW-0238">DNA-binding</keyword>
<keyword evidence="3" id="KW-0804">Transcription</keyword>
<evidence type="ECO:0000313" key="5">
    <source>
        <dbReference type="EMBL" id="KWA59015.1"/>
    </source>
</evidence>
<dbReference type="Proteomes" id="UP000281098">
    <property type="component" value="Unassembled WGS sequence"/>
</dbReference>
<evidence type="ECO:0000256" key="2">
    <source>
        <dbReference type="ARBA" id="ARBA00023125"/>
    </source>
</evidence>
<protein>
    <submittedName>
        <fullName evidence="5">Crp/Fnr family transcriptional regulator</fullName>
    </submittedName>
</protein>
<dbReference type="RefSeq" id="WP_059808013.1">
    <property type="nucleotide sequence ID" value="NZ_LOUZ01000055.1"/>
</dbReference>
<comment type="caution">
    <text evidence="5">The sequence shown here is derived from an EMBL/GenBank/DDBJ whole genome shotgun (WGS) entry which is preliminary data.</text>
</comment>
<evidence type="ECO:0000313" key="8">
    <source>
        <dbReference type="Proteomes" id="UP000281098"/>
    </source>
</evidence>
<reference evidence="6 8" key="2">
    <citation type="submission" date="2018-08" db="EMBL/GenBank/DDBJ databases">
        <title>Comparative analysis of Burkholderia isolates from Puerto Rico.</title>
        <authorList>
            <person name="Hall C."/>
            <person name="Sahl J."/>
            <person name="Wagner D."/>
        </authorList>
    </citation>
    <scope>NUCLEOTIDE SEQUENCE [LARGE SCALE GENOMIC DNA]</scope>
    <source>
        <strain evidence="6 8">Bp8966</strain>
    </source>
</reference>
<evidence type="ECO:0000256" key="1">
    <source>
        <dbReference type="ARBA" id="ARBA00023015"/>
    </source>
</evidence>
<dbReference type="STRING" id="1503054.WT74_25490"/>
<dbReference type="SMART" id="SM00419">
    <property type="entry name" value="HTH_CRP"/>
    <property type="match status" value="1"/>
</dbReference>
<dbReference type="SUPFAM" id="SSF46785">
    <property type="entry name" value="Winged helix' DNA-binding domain"/>
    <property type="match status" value="1"/>
</dbReference>
<keyword evidence="8" id="KW-1185">Reference proteome</keyword>
<organism evidence="5">
    <name type="scientific">Burkholderia stagnalis</name>
    <dbReference type="NCBI Taxonomy" id="1503054"/>
    <lineage>
        <taxon>Bacteria</taxon>
        <taxon>Pseudomonadati</taxon>
        <taxon>Pseudomonadota</taxon>
        <taxon>Betaproteobacteria</taxon>
        <taxon>Burkholderiales</taxon>
        <taxon>Burkholderiaceae</taxon>
        <taxon>Burkholderia</taxon>
        <taxon>Burkholderia cepacia complex</taxon>
    </lineage>
</organism>
<dbReference type="PANTHER" id="PTHR24567">
    <property type="entry name" value="CRP FAMILY TRANSCRIPTIONAL REGULATORY PROTEIN"/>
    <property type="match status" value="1"/>
</dbReference>
<keyword evidence="1" id="KW-0805">Transcription regulation</keyword>
<dbReference type="PANTHER" id="PTHR24567:SF74">
    <property type="entry name" value="HTH-TYPE TRANSCRIPTIONAL REGULATOR ARCR"/>
    <property type="match status" value="1"/>
</dbReference>